<keyword evidence="2" id="KW-1185">Reference proteome</keyword>
<comment type="caution">
    <text evidence="1">The sequence shown here is derived from an EMBL/GenBank/DDBJ whole genome shotgun (WGS) entry which is preliminary data.</text>
</comment>
<protein>
    <recommendedName>
        <fullName evidence="3">DUF4336 domain-containing protein</fullName>
    </recommendedName>
</protein>
<dbReference type="PANTHER" id="PTHR33835">
    <property type="entry name" value="YALI0C07656P"/>
    <property type="match status" value="1"/>
</dbReference>
<dbReference type="InterPro" id="IPR025638">
    <property type="entry name" value="DUF4336"/>
</dbReference>
<sequence>MTIIRTKSGLMLYSPVRLTEELAGELTTLGSVSAIIAPNLYHHMFLRDCAELFSDARIHVPLGLEDKIGKIHGAEVIAETTRFASDVEQFTVTGHGLRETILYHAPSATLITADLLYNYAGRQFPAENMWFKLVGCYGKPDVAFYHRFSIKNLASLISLLDWVTARDVKRVVMSHGDILYDPAAGSIFVQAWKRLLRLED</sequence>
<evidence type="ECO:0000313" key="1">
    <source>
        <dbReference type="EMBL" id="GAA4021245.1"/>
    </source>
</evidence>
<evidence type="ECO:0008006" key="3">
    <source>
        <dbReference type="Google" id="ProtNLM"/>
    </source>
</evidence>
<dbReference type="EMBL" id="BAABBQ010000001">
    <property type="protein sequence ID" value="GAA4021245.1"/>
    <property type="molecule type" value="Genomic_DNA"/>
</dbReference>
<dbReference type="InterPro" id="IPR036866">
    <property type="entry name" value="RibonucZ/Hydroxyglut_hydro"/>
</dbReference>
<dbReference type="SUPFAM" id="SSF56281">
    <property type="entry name" value="Metallo-hydrolase/oxidoreductase"/>
    <property type="match status" value="1"/>
</dbReference>
<reference evidence="2" key="1">
    <citation type="journal article" date="2019" name="Int. J. Syst. Evol. Microbiol.">
        <title>The Global Catalogue of Microorganisms (GCM) 10K type strain sequencing project: providing services to taxonomists for standard genome sequencing and annotation.</title>
        <authorList>
            <consortium name="The Broad Institute Genomics Platform"/>
            <consortium name="The Broad Institute Genome Sequencing Center for Infectious Disease"/>
            <person name="Wu L."/>
            <person name="Ma J."/>
        </authorList>
    </citation>
    <scope>NUCLEOTIDE SEQUENCE [LARGE SCALE GENOMIC DNA]</scope>
    <source>
        <strain evidence="2">JCM 17563</strain>
    </source>
</reference>
<organism evidence="1 2">
    <name type="scientific">Sphingomonas swuensis</name>
    <dbReference type="NCBI Taxonomy" id="977800"/>
    <lineage>
        <taxon>Bacteria</taxon>
        <taxon>Pseudomonadati</taxon>
        <taxon>Pseudomonadota</taxon>
        <taxon>Alphaproteobacteria</taxon>
        <taxon>Sphingomonadales</taxon>
        <taxon>Sphingomonadaceae</taxon>
        <taxon>Sphingomonas</taxon>
    </lineage>
</organism>
<dbReference type="Proteomes" id="UP001500235">
    <property type="component" value="Unassembled WGS sequence"/>
</dbReference>
<dbReference type="PANTHER" id="PTHR33835:SF1">
    <property type="entry name" value="METALLO-BETA-LACTAMASE DOMAIN-CONTAINING PROTEIN"/>
    <property type="match status" value="1"/>
</dbReference>
<dbReference type="Gene3D" id="3.60.15.10">
    <property type="entry name" value="Ribonuclease Z/Hydroxyacylglutathione hydrolase-like"/>
    <property type="match status" value="1"/>
</dbReference>
<gene>
    <name evidence="1" type="ORF">GCM10022280_22260</name>
</gene>
<evidence type="ECO:0000313" key="2">
    <source>
        <dbReference type="Proteomes" id="UP001500235"/>
    </source>
</evidence>
<name>A0ABP7T559_9SPHN</name>
<accession>A0ABP7T559</accession>
<proteinExistence type="predicted"/>